<evidence type="ECO:0000313" key="1">
    <source>
        <dbReference type="EMBL" id="CAA3010131.1"/>
    </source>
</evidence>
<evidence type="ECO:0000313" key="2">
    <source>
        <dbReference type="Proteomes" id="UP000594638"/>
    </source>
</evidence>
<gene>
    <name evidence="1" type="ORF">OLEA9_A039314</name>
</gene>
<comment type="caution">
    <text evidence="1">The sequence shown here is derived from an EMBL/GenBank/DDBJ whole genome shotgun (WGS) entry which is preliminary data.</text>
</comment>
<feature type="non-terminal residue" evidence="1">
    <location>
        <position position="63"/>
    </location>
</feature>
<organism evidence="1 2">
    <name type="scientific">Olea europaea subsp. europaea</name>
    <dbReference type="NCBI Taxonomy" id="158383"/>
    <lineage>
        <taxon>Eukaryota</taxon>
        <taxon>Viridiplantae</taxon>
        <taxon>Streptophyta</taxon>
        <taxon>Embryophyta</taxon>
        <taxon>Tracheophyta</taxon>
        <taxon>Spermatophyta</taxon>
        <taxon>Magnoliopsida</taxon>
        <taxon>eudicotyledons</taxon>
        <taxon>Gunneridae</taxon>
        <taxon>Pentapetalae</taxon>
        <taxon>asterids</taxon>
        <taxon>lamiids</taxon>
        <taxon>Lamiales</taxon>
        <taxon>Oleaceae</taxon>
        <taxon>Oleeae</taxon>
        <taxon>Olea</taxon>
    </lineage>
</organism>
<sequence>TVFLKTFRFAIEDAFPTALRVLIQLGKGKIKKRKMRMRDLLSIYLQRSSCKDMSSILREFGHD</sequence>
<proteinExistence type="predicted"/>
<dbReference type="EMBL" id="CACTIH010007334">
    <property type="protein sequence ID" value="CAA3010131.1"/>
    <property type="molecule type" value="Genomic_DNA"/>
</dbReference>
<dbReference type="Gramene" id="OE9A039314T1">
    <property type="protein sequence ID" value="OE9A039314C1"/>
    <property type="gene ID" value="OE9A039314"/>
</dbReference>
<accession>A0A8S0TZI0</accession>
<name>A0A8S0TZI0_OLEEU</name>
<protein>
    <submittedName>
        <fullName evidence="1">Uncharacterized protein</fullName>
    </submittedName>
</protein>
<reference evidence="1 2" key="1">
    <citation type="submission" date="2019-12" db="EMBL/GenBank/DDBJ databases">
        <authorList>
            <person name="Alioto T."/>
            <person name="Alioto T."/>
            <person name="Gomez Garrido J."/>
        </authorList>
    </citation>
    <scope>NUCLEOTIDE SEQUENCE [LARGE SCALE GENOMIC DNA]</scope>
</reference>
<keyword evidence="2" id="KW-1185">Reference proteome</keyword>
<dbReference type="Proteomes" id="UP000594638">
    <property type="component" value="Unassembled WGS sequence"/>
</dbReference>
<dbReference type="AlphaFoldDB" id="A0A8S0TZI0"/>